<keyword evidence="1" id="KW-1133">Transmembrane helix</keyword>
<name>A0A1Y1M283_PHOPY</name>
<keyword evidence="1" id="KW-0472">Membrane</keyword>
<protein>
    <submittedName>
        <fullName evidence="2">Uncharacterized protein</fullName>
    </submittedName>
</protein>
<organism evidence="2">
    <name type="scientific">Photinus pyralis</name>
    <name type="common">Common eastern firefly</name>
    <name type="synonym">Lampyris pyralis</name>
    <dbReference type="NCBI Taxonomy" id="7054"/>
    <lineage>
        <taxon>Eukaryota</taxon>
        <taxon>Metazoa</taxon>
        <taxon>Ecdysozoa</taxon>
        <taxon>Arthropoda</taxon>
        <taxon>Hexapoda</taxon>
        <taxon>Insecta</taxon>
        <taxon>Pterygota</taxon>
        <taxon>Neoptera</taxon>
        <taxon>Endopterygota</taxon>
        <taxon>Coleoptera</taxon>
        <taxon>Polyphaga</taxon>
        <taxon>Elateriformia</taxon>
        <taxon>Elateroidea</taxon>
        <taxon>Lampyridae</taxon>
        <taxon>Lampyrinae</taxon>
        <taxon>Photinus</taxon>
    </lineage>
</organism>
<proteinExistence type="predicted"/>
<evidence type="ECO:0000256" key="1">
    <source>
        <dbReference type="SAM" id="Phobius"/>
    </source>
</evidence>
<dbReference type="AlphaFoldDB" id="A0A1Y1M283"/>
<evidence type="ECO:0000313" key="2">
    <source>
        <dbReference type="EMBL" id="JAV79944.1"/>
    </source>
</evidence>
<feature type="transmembrane region" description="Helical" evidence="1">
    <location>
        <begin position="38"/>
        <end position="57"/>
    </location>
</feature>
<sequence length="135" mass="14907">MKDLKSVSVQAIDSDIALLLPSGVYEIKPMEPKSRLKSVAFFCVALALSGIVGFGYFCPDRVCALSKRDLMISPAAISDGMGKPLSHLNSKNGLSYDEMINDEFAFDMDSHDVMVFLHMQKTGKNPYCIYFLCVP</sequence>
<dbReference type="EMBL" id="GEZM01042316">
    <property type="protein sequence ID" value="JAV79944.1"/>
    <property type="molecule type" value="Transcribed_RNA"/>
</dbReference>
<reference evidence="2" key="1">
    <citation type="journal article" date="2016" name="Sci. Rep.">
        <title>Molecular characterization of firefly nuptial gifts: a multi-omics approach sheds light on postcopulatory sexual selection.</title>
        <authorList>
            <person name="Al-Wathiqui N."/>
            <person name="Fallon T.R."/>
            <person name="South A."/>
            <person name="Weng J.K."/>
            <person name="Lewis S.M."/>
        </authorList>
    </citation>
    <scope>NUCLEOTIDE SEQUENCE</scope>
</reference>
<keyword evidence="1" id="KW-0812">Transmembrane</keyword>
<accession>A0A1Y1M283</accession>